<proteinExistence type="predicted"/>
<organism evidence="2 3">
    <name type="scientific">Oikopleura dioica</name>
    <name type="common">Tunicate</name>
    <dbReference type="NCBI Taxonomy" id="34765"/>
    <lineage>
        <taxon>Eukaryota</taxon>
        <taxon>Metazoa</taxon>
        <taxon>Chordata</taxon>
        <taxon>Tunicata</taxon>
        <taxon>Appendicularia</taxon>
        <taxon>Copelata</taxon>
        <taxon>Oikopleuridae</taxon>
        <taxon>Oikopleura</taxon>
    </lineage>
</organism>
<evidence type="ECO:0000256" key="1">
    <source>
        <dbReference type="SAM" id="MobiDB-lite"/>
    </source>
</evidence>
<reference evidence="2 3" key="1">
    <citation type="submission" date="2021-04" db="EMBL/GenBank/DDBJ databases">
        <authorList>
            <person name="Bliznina A."/>
        </authorList>
    </citation>
    <scope>NUCLEOTIDE SEQUENCE [LARGE SCALE GENOMIC DNA]</scope>
</reference>
<name>A0ABN7T4X1_OIKDI</name>
<evidence type="ECO:0000313" key="3">
    <source>
        <dbReference type="Proteomes" id="UP001158576"/>
    </source>
</evidence>
<gene>
    <name evidence="2" type="ORF">OKIOD_LOCUS14269</name>
</gene>
<feature type="region of interest" description="Disordered" evidence="1">
    <location>
        <begin position="81"/>
        <end position="117"/>
    </location>
</feature>
<feature type="compositionally biased region" description="Basic and acidic residues" evidence="1">
    <location>
        <begin position="81"/>
        <end position="90"/>
    </location>
</feature>
<dbReference type="EMBL" id="OU015567">
    <property type="protein sequence ID" value="CAG5111171.1"/>
    <property type="molecule type" value="Genomic_DNA"/>
</dbReference>
<accession>A0ABN7T4X1</accession>
<protein>
    <submittedName>
        <fullName evidence="2">Oidioi.mRNA.OKI2018_I69.chr2.g5504.t1.cds</fullName>
    </submittedName>
</protein>
<evidence type="ECO:0000313" key="2">
    <source>
        <dbReference type="EMBL" id="CAG5111171.1"/>
    </source>
</evidence>
<sequence>MESSKSDKKKSKAYWRHMKCRVDEICKTLELAEYTQAPDCGQGSLFADALEQLLGRSLSPDDLGCMADRVLINFATIQSTKEKDKARMKANEQPVEYGYISDGPDSDTPEESQKSTQEQVQELNQLNKPKAKKKNEEVVNLLEDSDSEDVILVNENSIEERRPKNEPILVEEEVQEVSGNSARPKDDAMACPLCDELFELGVLQVHAAECNGKKTKREEAASSSKKRPNLSQEYFQNSASPMKKKRINSPPRSGLINQNALSRTIDESAECPLCSKVFYKNYIEEHTADCLDMQNNLLSPSEKSTVEQRTCETDVNDRFTSNGPFRHDEAEIERCRLERFEKDLNKSPQPVRRQYPCFDKPDEPTEKCYICTFEFRKSQFQDHVTRCADRHYN</sequence>
<feature type="region of interest" description="Disordered" evidence="1">
    <location>
        <begin position="211"/>
        <end position="254"/>
    </location>
</feature>
<dbReference type="Proteomes" id="UP001158576">
    <property type="component" value="Chromosome 2"/>
</dbReference>
<keyword evidence="3" id="KW-1185">Reference proteome</keyword>
<feature type="compositionally biased region" description="Polar residues" evidence="1">
    <location>
        <begin position="229"/>
        <end position="240"/>
    </location>
</feature>